<dbReference type="EMBL" id="CP130319">
    <property type="protein sequence ID" value="WNR46263.1"/>
    <property type="molecule type" value="Genomic_DNA"/>
</dbReference>
<evidence type="ECO:0000256" key="2">
    <source>
        <dbReference type="ARBA" id="ARBA00023295"/>
    </source>
</evidence>
<dbReference type="SUPFAM" id="SSF51445">
    <property type="entry name" value="(Trans)glycosidases"/>
    <property type="match status" value="1"/>
</dbReference>
<keyword evidence="2 3" id="KW-0326">Glycosidase</keyword>
<dbReference type="Proteomes" id="UP001304650">
    <property type="component" value="Chromosome"/>
</dbReference>
<evidence type="ECO:0000256" key="1">
    <source>
        <dbReference type="ARBA" id="ARBA00022801"/>
    </source>
</evidence>
<comment type="catalytic activity">
    <reaction evidence="3">
        <text>Hydrolysis of terminal, non-reducing alpha-D-galactose residues in alpha-D-galactosides, including galactose oligosaccharides, galactomannans and galactolipids.</text>
        <dbReference type="EC" id="3.2.1.22"/>
    </reaction>
</comment>
<feature type="active site" description="Nucleophile" evidence="4">
    <location>
        <position position="460"/>
    </location>
</feature>
<dbReference type="KEGG" id="proo:MJB10_09260"/>
<dbReference type="CDD" id="cd14791">
    <property type="entry name" value="GH36"/>
    <property type="match status" value="1"/>
</dbReference>
<dbReference type="Gene3D" id="2.70.98.60">
    <property type="entry name" value="alpha-galactosidase from lactobacil brevis"/>
    <property type="match status" value="1"/>
</dbReference>
<dbReference type="Gene3D" id="3.20.20.70">
    <property type="entry name" value="Aldolase class I"/>
    <property type="match status" value="1"/>
</dbReference>
<dbReference type="AlphaFoldDB" id="A0AA96RKE5"/>
<evidence type="ECO:0000256" key="4">
    <source>
        <dbReference type="PIRSR" id="PIRSR005536-1"/>
    </source>
</evidence>
<dbReference type="EC" id="3.2.1.22" evidence="3"/>
<evidence type="ECO:0000313" key="5">
    <source>
        <dbReference type="EMBL" id="WNR46263.1"/>
    </source>
</evidence>
<dbReference type="InterPro" id="IPR002252">
    <property type="entry name" value="Glyco_hydro_36"/>
</dbReference>
<dbReference type="GO" id="GO:0016052">
    <property type="term" value="P:carbohydrate catabolic process"/>
    <property type="evidence" value="ECO:0007669"/>
    <property type="project" value="InterPro"/>
</dbReference>
<evidence type="ECO:0000256" key="3">
    <source>
        <dbReference type="PIRNR" id="PIRNR005536"/>
    </source>
</evidence>
<protein>
    <recommendedName>
        <fullName evidence="3">Alpha-galactosidase</fullName>
        <ecNumber evidence="3">3.2.1.22</ecNumber>
    </recommendedName>
</protein>
<dbReference type="Pfam" id="PF02065">
    <property type="entry name" value="Melibiase"/>
    <property type="match status" value="1"/>
</dbReference>
<reference evidence="5" key="1">
    <citation type="submission" date="2022-02" db="EMBL/GenBank/DDBJ databases">
        <title>Paenibacillus sp. MBLB1832 Whole Genome Shotgun Sequencing.</title>
        <authorList>
            <person name="Hwang C.Y."/>
            <person name="Cho E.-S."/>
            <person name="Seo M.-J."/>
        </authorList>
    </citation>
    <scope>NUCLEOTIDE SEQUENCE</scope>
    <source>
        <strain evidence="5">MBLB1832</strain>
    </source>
</reference>
<dbReference type="InterPro" id="IPR050985">
    <property type="entry name" value="Alpha-glycosidase_related"/>
</dbReference>
<accession>A0AA96RKE5</accession>
<comment type="similarity">
    <text evidence="3">Belongs to the glycosyl hydrolase.</text>
</comment>
<dbReference type="InterPro" id="IPR017853">
    <property type="entry name" value="GH"/>
</dbReference>
<gene>
    <name evidence="5" type="ORF">MJB10_09260</name>
</gene>
<dbReference type="PRINTS" id="PR00743">
    <property type="entry name" value="GLHYDRLASE36"/>
</dbReference>
<dbReference type="PANTHER" id="PTHR43053">
    <property type="entry name" value="GLYCOSIDASE FAMILY 31"/>
    <property type="match status" value="1"/>
</dbReference>
<sequence length="730" mass="82339">MMEPNVEKVVYEHGGMVLEFLDGGNGIVQNVLNTERDRKDVEAPIPYFNFQLGVLGVPRKLGPVPLNGMTSLPHEMKQESAIRTDDHLSIRYKHDGLGLAVTTEMHFVPGTSVIRQKTIVTNESEKPIVLTHLSSMLMNGIATDGLRPWQDPSKIKIHYVMQTWHGEGQWRSGGLEELGLYHASPHPPACTIRFSSLGSFSTAKYLPMVLIEDCETNKIWYFQMETSSSWNLEIGFRGSWDDASGSLYVHTDGGSERFGGWKKQLLPGETYTTIPTAFGCTNGNVNGAVRELTKYRRSFLKPKNAWDGEFPVTYNDFMNGIWGNPHRSKLIPLIDAAAQAGAECFCIDAGWFADDVDPMVYILGDWTIKEERFGDGGLQGVLDYIKAKGMTPGIWLEMEMASEGSDLALKPDDWFNMHGGVRVGGADRFFLNFTNPEVCDYLHSVIERLVAMGIGFIKNDYNDFIAIADNGSDNMSTDGLQANNESFYSFIDEVRRRHPRLILENCGSGGMREDNGVLAHFHIQSTSDQEIYHNYPSIIQGSLAGMLPEQAGIWAYPYPLLWHDKSKPDIIFSEAYQAQMRDGEMTIFNMVNGLCGNMYLAGHFHAADPMNMSLIQEAVELYKKERTHIHKGYPIYPTGFIPIKNKLTWASLGIVSPDNEKILLAVWRMNAPDNYFDIPLDEWLPGRAVVRQVYPSNGHESQFYYNDRTRMLTVHFKGTYQARYYEIVSI</sequence>
<dbReference type="GO" id="GO:0004557">
    <property type="term" value="F:alpha-galactosidase activity"/>
    <property type="evidence" value="ECO:0007669"/>
    <property type="project" value="UniProtKB-UniRule"/>
</dbReference>
<dbReference type="PIRSF" id="PIRSF005536">
    <property type="entry name" value="Agal"/>
    <property type="match status" value="1"/>
</dbReference>
<dbReference type="PANTHER" id="PTHR43053:SF3">
    <property type="entry name" value="ALPHA-GALACTOSIDASE C-RELATED"/>
    <property type="match status" value="1"/>
</dbReference>
<name>A0AA96RKE5_9BACL</name>
<keyword evidence="6" id="KW-1185">Reference proteome</keyword>
<dbReference type="RefSeq" id="WP_314803841.1">
    <property type="nucleotide sequence ID" value="NZ_CP130319.1"/>
</dbReference>
<keyword evidence="1 3" id="KW-0378">Hydrolase</keyword>
<dbReference type="InterPro" id="IPR013785">
    <property type="entry name" value="Aldolase_TIM"/>
</dbReference>
<proteinExistence type="inferred from homology"/>
<evidence type="ECO:0000313" key="6">
    <source>
        <dbReference type="Proteomes" id="UP001304650"/>
    </source>
</evidence>
<dbReference type="InterPro" id="IPR038417">
    <property type="entry name" value="Alpga-gal_N_sf"/>
</dbReference>
<organism evidence="5 6">
    <name type="scientific">Paenibacillus roseopurpureus</name>
    <dbReference type="NCBI Taxonomy" id="2918901"/>
    <lineage>
        <taxon>Bacteria</taxon>
        <taxon>Bacillati</taxon>
        <taxon>Bacillota</taxon>
        <taxon>Bacilli</taxon>
        <taxon>Bacillales</taxon>
        <taxon>Paenibacillaceae</taxon>
        <taxon>Paenibacillus</taxon>
    </lineage>
</organism>
<feature type="active site" description="Proton donor" evidence="4">
    <location>
        <position position="528"/>
    </location>
</feature>